<dbReference type="Pfam" id="PF01436">
    <property type="entry name" value="NHL"/>
    <property type="match status" value="4"/>
</dbReference>
<name>A0ABN9SE24_9DINO</name>
<feature type="repeat" description="NHL" evidence="2">
    <location>
        <begin position="275"/>
        <end position="303"/>
    </location>
</feature>
<dbReference type="PROSITE" id="PS51125">
    <property type="entry name" value="NHL"/>
    <property type="match status" value="4"/>
</dbReference>
<dbReference type="PANTHER" id="PTHR13833:SF71">
    <property type="entry name" value="NHL DOMAIN-CONTAINING PROTEIN"/>
    <property type="match status" value="1"/>
</dbReference>
<accession>A0ABN9SE24</accession>
<evidence type="ECO:0000256" key="2">
    <source>
        <dbReference type="PROSITE-ProRule" id="PRU00504"/>
    </source>
</evidence>
<evidence type="ECO:0008006" key="6">
    <source>
        <dbReference type="Google" id="ProtNLM"/>
    </source>
</evidence>
<evidence type="ECO:0000313" key="4">
    <source>
        <dbReference type="EMBL" id="CAK0830277.1"/>
    </source>
</evidence>
<sequence length="403" mass="40701">PTSYFGAAAPFWLKPPRRISGRGTGQLESTARHPNGGHGMGQSALSRTAEATTVSTLAGSDASGYADGQGAAASFYRPTGVAVDGAGNVFVADCYNHRIRKISAGGAVSTLAGSGASGYADGQGAAASFYRPTGVAVDGAGNVFVADCYNHRIRKISAGGAVSTFWFPRGVAVDGAGNVFVADCYNHRIRKISAGGAVSTLAGSGASGYAEGQGAAASFWYPEGVAVDGAGNVFVAGKFNYRIQKISAGGAVSTLAGSGDEGYADGQGAAASFWCPAGVAVDGAGNVFVADCYNHRIRKISAGGAVSTLAGSGVSGSSFAHPAFTAHFHRFIGTEQAVDFPQLKHAKCIWEGIIQGFGIECAGKSQERGLRGICRTGVVASVRFDSYAQGSGSSKAAAAHEVH</sequence>
<feature type="region of interest" description="Disordered" evidence="3">
    <location>
        <begin position="16"/>
        <end position="46"/>
    </location>
</feature>
<feature type="repeat" description="NHL" evidence="2">
    <location>
        <begin position="129"/>
        <end position="159"/>
    </location>
</feature>
<dbReference type="PANTHER" id="PTHR13833">
    <property type="match status" value="1"/>
</dbReference>
<protein>
    <recommendedName>
        <fullName evidence="6">SMP-30/Gluconolactonase/LRE-like region domain-containing protein</fullName>
    </recommendedName>
</protein>
<feature type="repeat" description="NHL" evidence="2">
    <location>
        <begin position="75"/>
        <end position="105"/>
    </location>
</feature>
<dbReference type="Proteomes" id="UP001189429">
    <property type="component" value="Unassembled WGS sequence"/>
</dbReference>
<proteinExistence type="predicted"/>
<comment type="caution">
    <text evidence="4">The sequence shown here is derived from an EMBL/GenBank/DDBJ whole genome shotgun (WGS) entry which is preliminary data.</text>
</comment>
<dbReference type="SUPFAM" id="SSF101898">
    <property type="entry name" value="NHL repeat"/>
    <property type="match status" value="1"/>
</dbReference>
<keyword evidence="5" id="KW-1185">Reference proteome</keyword>
<evidence type="ECO:0000256" key="3">
    <source>
        <dbReference type="SAM" id="MobiDB-lite"/>
    </source>
</evidence>
<dbReference type="CDD" id="cd14953">
    <property type="entry name" value="NHL_like_1"/>
    <property type="match status" value="1"/>
</dbReference>
<feature type="non-terminal residue" evidence="4">
    <location>
        <position position="1"/>
    </location>
</feature>
<reference evidence="4" key="1">
    <citation type="submission" date="2023-10" db="EMBL/GenBank/DDBJ databases">
        <authorList>
            <person name="Chen Y."/>
            <person name="Shah S."/>
            <person name="Dougan E. K."/>
            <person name="Thang M."/>
            <person name="Chan C."/>
        </authorList>
    </citation>
    <scope>NUCLEOTIDE SEQUENCE [LARGE SCALE GENOMIC DNA]</scope>
</reference>
<dbReference type="InterPro" id="IPR011042">
    <property type="entry name" value="6-blade_b-propeller_TolB-like"/>
</dbReference>
<evidence type="ECO:0000256" key="1">
    <source>
        <dbReference type="ARBA" id="ARBA00022737"/>
    </source>
</evidence>
<keyword evidence="1" id="KW-0677">Repeat</keyword>
<gene>
    <name evidence="4" type="ORF">PCOR1329_LOCUS28965</name>
</gene>
<organism evidence="4 5">
    <name type="scientific">Prorocentrum cordatum</name>
    <dbReference type="NCBI Taxonomy" id="2364126"/>
    <lineage>
        <taxon>Eukaryota</taxon>
        <taxon>Sar</taxon>
        <taxon>Alveolata</taxon>
        <taxon>Dinophyceae</taxon>
        <taxon>Prorocentrales</taxon>
        <taxon>Prorocentraceae</taxon>
        <taxon>Prorocentrum</taxon>
    </lineage>
</organism>
<dbReference type="Gene3D" id="2.120.10.30">
    <property type="entry name" value="TolB, C-terminal domain"/>
    <property type="match status" value="3"/>
</dbReference>
<feature type="repeat" description="NHL" evidence="2">
    <location>
        <begin position="167"/>
        <end position="195"/>
    </location>
</feature>
<evidence type="ECO:0000313" key="5">
    <source>
        <dbReference type="Proteomes" id="UP001189429"/>
    </source>
</evidence>
<dbReference type="EMBL" id="CAUYUJ010010794">
    <property type="protein sequence ID" value="CAK0830277.1"/>
    <property type="molecule type" value="Genomic_DNA"/>
</dbReference>
<dbReference type="InterPro" id="IPR001258">
    <property type="entry name" value="NHL_repeat"/>
</dbReference>